<dbReference type="AlphaFoldDB" id="A0A839UB35"/>
<comment type="caution">
    <text evidence="1">The sequence shown here is derived from an EMBL/GenBank/DDBJ whole genome shotgun (WGS) entry which is preliminary data.</text>
</comment>
<sequence length="104" mass="11677">MNLAAFLALVAVVFVLRSAEFLGESDEKPTRPADVAEPIHVFILDYFTYQLRAARVKLLKCLVYVVYSEHAAEVAEERSVRARVGCGRPVCASWQSRHADRPTQ</sequence>
<keyword evidence="2" id="KW-1185">Reference proteome</keyword>
<gene>
    <name evidence="1" type="ORF">FHS21_002557</name>
</gene>
<dbReference type="EMBL" id="JACHXN010000007">
    <property type="protein sequence ID" value="MBB3146142.1"/>
    <property type="molecule type" value="Genomic_DNA"/>
</dbReference>
<name>A0A839UB35_9HYPH</name>
<organism evidence="1 2">
    <name type="scientific">Phyllobacterium trifolii</name>
    <dbReference type="NCBI Taxonomy" id="300193"/>
    <lineage>
        <taxon>Bacteria</taxon>
        <taxon>Pseudomonadati</taxon>
        <taxon>Pseudomonadota</taxon>
        <taxon>Alphaproteobacteria</taxon>
        <taxon>Hyphomicrobiales</taxon>
        <taxon>Phyllobacteriaceae</taxon>
        <taxon>Phyllobacterium</taxon>
    </lineage>
</organism>
<accession>A0A839UB35</accession>
<protein>
    <submittedName>
        <fullName evidence="1">Uncharacterized protein</fullName>
    </submittedName>
</protein>
<proteinExistence type="predicted"/>
<dbReference type="Proteomes" id="UP000554520">
    <property type="component" value="Unassembled WGS sequence"/>
</dbReference>
<evidence type="ECO:0000313" key="1">
    <source>
        <dbReference type="EMBL" id="MBB3146142.1"/>
    </source>
</evidence>
<reference evidence="1 2" key="1">
    <citation type="submission" date="2020-08" db="EMBL/GenBank/DDBJ databases">
        <title>Genomic Encyclopedia of Type Strains, Phase III (KMG-III): the genomes of soil and plant-associated and newly described type strains.</title>
        <authorList>
            <person name="Whitman W."/>
        </authorList>
    </citation>
    <scope>NUCLEOTIDE SEQUENCE [LARGE SCALE GENOMIC DNA]</scope>
    <source>
        <strain evidence="1 2">CECT 7015</strain>
    </source>
</reference>
<evidence type="ECO:0000313" key="2">
    <source>
        <dbReference type="Proteomes" id="UP000554520"/>
    </source>
</evidence>